<dbReference type="Gramene" id="C.cajan_45601.t">
    <property type="protein sequence ID" value="C.cajan_45601.t"/>
    <property type="gene ID" value="C.cajan_45601"/>
</dbReference>
<evidence type="ECO:0000256" key="4">
    <source>
        <dbReference type="ARBA" id="ARBA00022771"/>
    </source>
</evidence>
<comment type="subunit">
    <text evidence="2">Homodimer.</text>
</comment>
<dbReference type="GO" id="GO:0008270">
    <property type="term" value="F:zinc ion binding"/>
    <property type="evidence" value="ECO:0007669"/>
    <property type="project" value="UniProtKB-KW"/>
</dbReference>
<dbReference type="EMBL" id="KQ485815">
    <property type="protein sequence ID" value="KYP31624.1"/>
    <property type="molecule type" value="Genomic_DNA"/>
</dbReference>
<keyword evidence="7" id="KW-0238">DNA-binding</keyword>
<dbReference type="Pfam" id="PF14372">
    <property type="entry name" value="hAT-like_RNase-H"/>
    <property type="match status" value="1"/>
</dbReference>
<dbReference type="GO" id="GO:0046983">
    <property type="term" value="F:protein dimerization activity"/>
    <property type="evidence" value="ECO:0007669"/>
    <property type="project" value="InterPro"/>
</dbReference>
<evidence type="ECO:0000256" key="9">
    <source>
        <dbReference type="ARBA" id="ARBA00023242"/>
    </source>
</evidence>
<dbReference type="GO" id="GO:0003677">
    <property type="term" value="F:DNA binding"/>
    <property type="evidence" value="ECO:0007669"/>
    <property type="project" value="UniProtKB-KW"/>
</dbReference>
<comment type="subcellular location">
    <subcellularLocation>
        <location evidence="1">Nucleus</location>
    </subcellularLocation>
</comment>
<dbReference type="Pfam" id="PF05699">
    <property type="entry name" value="Dimer_Tnp_hAT"/>
    <property type="match status" value="1"/>
</dbReference>
<name>A0A151QMY4_CAJCA</name>
<accession>A0A151QMY4</accession>
<evidence type="ECO:0000256" key="11">
    <source>
        <dbReference type="SAM" id="MobiDB-lite"/>
    </source>
</evidence>
<evidence type="ECO:0000313" key="14">
    <source>
        <dbReference type="Proteomes" id="UP000075243"/>
    </source>
</evidence>
<keyword evidence="9" id="KW-0539">Nucleus</keyword>
<keyword evidence="14" id="KW-1185">Reference proteome</keyword>
<evidence type="ECO:0000256" key="2">
    <source>
        <dbReference type="ARBA" id="ARBA00011738"/>
    </source>
</evidence>
<dbReference type="InterPro" id="IPR052035">
    <property type="entry name" value="ZnF_BED_domain_contain"/>
</dbReference>
<dbReference type="InterPro" id="IPR003656">
    <property type="entry name" value="Znf_BED"/>
</dbReference>
<evidence type="ECO:0000256" key="8">
    <source>
        <dbReference type="ARBA" id="ARBA00023163"/>
    </source>
</evidence>
<evidence type="ECO:0000256" key="7">
    <source>
        <dbReference type="ARBA" id="ARBA00023125"/>
    </source>
</evidence>
<feature type="domain" description="BED-type" evidence="12">
    <location>
        <begin position="11"/>
        <end position="63"/>
    </location>
</feature>
<keyword evidence="5" id="KW-0862">Zinc</keyword>
<evidence type="ECO:0000313" key="13">
    <source>
        <dbReference type="EMBL" id="KYP31624.1"/>
    </source>
</evidence>
<dbReference type="Proteomes" id="UP000075243">
    <property type="component" value="Unassembled WGS sequence"/>
</dbReference>
<dbReference type="OMA" id="WHYLRSQ"/>
<evidence type="ECO:0000256" key="3">
    <source>
        <dbReference type="ARBA" id="ARBA00022723"/>
    </source>
</evidence>
<keyword evidence="3" id="KW-0479">Metal-binding</keyword>
<dbReference type="PROSITE" id="PS50808">
    <property type="entry name" value="ZF_BED"/>
    <property type="match status" value="1"/>
</dbReference>
<dbReference type="PANTHER" id="PTHR46481:SF8">
    <property type="entry name" value="ZINC FINGER BED DOMAIN-CONTAINING PROTEIN RICESLEEPER 1-LIKE"/>
    <property type="match status" value="1"/>
</dbReference>
<keyword evidence="6" id="KW-0805">Transcription regulation</keyword>
<feature type="compositionally biased region" description="Low complexity" evidence="11">
    <location>
        <begin position="69"/>
        <end position="80"/>
    </location>
</feature>
<dbReference type="AlphaFoldDB" id="A0A151QMY4"/>
<evidence type="ECO:0000256" key="10">
    <source>
        <dbReference type="PROSITE-ProRule" id="PRU00027"/>
    </source>
</evidence>
<dbReference type="Pfam" id="PF02892">
    <property type="entry name" value="zf-BED"/>
    <property type="match status" value="1"/>
</dbReference>
<organism evidence="13 14">
    <name type="scientific">Cajanus cajan</name>
    <name type="common">Pigeon pea</name>
    <name type="synonym">Cajanus indicus</name>
    <dbReference type="NCBI Taxonomy" id="3821"/>
    <lineage>
        <taxon>Eukaryota</taxon>
        <taxon>Viridiplantae</taxon>
        <taxon>Streptophyta</taxon>
        <taxon>Embryophyta</taxon>
        <taxon>Tracheophyta</taxon>
        <taxon>Spermatophyta</taxon>
        <taxon>Magnoliopsida</taxon>
        <taxon>eudicotyledons</taxon>
        <taxon>Gunneridae</taxon>
        <taxon>Pentapetalae</taxon>
        <taxon>rosids</taxon>
        <taxon>fabids</taxon>
        <taxon>Fabales</taxon>
        <taxon>Fabaceae</taxon>
        <taxon>Papilionoideae</taxon>
        <taxon>50 kb inversion clade</taxon>
        <taxon>NPAAA clade</taxon>
        <taxon>indigoferoid/millettioid clade</taxon>
        <taxon>Phaseoleae</taxon>
        <taxon>Cajanus</taxon>
    </lineage>
</organism>
<dbReference type="GO" id="GO:0005634">
    <property type="term" value="C:nucleus"/>
    <property type="evidence" value="ECO:0007669"/>
    <property type="project" value="UniProtKB-SubCell"/>
</dbReference>
<evidence type="ECO:0000256" key="5">
    <source>
        <dbReference type="ARBA" id="ARBA00022833"/>
    </source>
</evidence>
<sequence length="628" mass="72660">MPPPRSFDSRKNRSKVWDHFTKESNEDKIVKCNYCDRLIKFESGTSAMRAHLCRCQNNPDKEARKKQKSNSSTNVVSSPSLARPKIDQETCWNALVKMFIAMELPFRNIEHEALREFLSIIAPSLTIYSRTTLARHTLELWDSEKAKLKKFLSRHCHRVCLTTDMWTSSQNLGYMCLTAHFIDNNWKLQKKILNKIVEHCLSSWGLNRVLSLTVDNASSNDVGIQYLKKRLMSWNSLVMKGDYVHMRCCAHILNLIVKDGFKENIDAVVRIRAAIKYVRSSPSRLSKFKACVEQQNIEFKGLVCLDVETRWNSTYLMLEAALKHQKAFEELEMQDKKYIEELEKGKGVPTFGDWEFVSGILPFLKLFYDATMRISGSSYVTSNMYMFEAFGIRIKIKQMCASKDVIISMMAENMKKKYDKYWGNPDRLNMLLLIALVLHPRYKLKFMHWLINQSFDGVVASNLKDKVESSIRLLFEEYNGGRIEFEANSQEARLNEEASDDPYGYNQFFKSTRSHKSELSKYLEEALEESQGDLDVLNWWKLNSGRFPILLNMARDLLAIFVSTVASESAFSSGGRVLDAYRSSLTPQMVEALICTQDWLKGTLPPLSLNEIEDFVELEKFEQGNKFF</sequence>
<dbReference type="SUPFAM" id="SSF53098">
    <property type="entry name" value="Ribonuclease H-like"/>
    <property type="match status" value="1"/>
</dbReference>
<dbReference type="SMART" id="SM00614">
    <property type="entry name" value="ZnF_BED"/>
    <property type="match status" value="1"/>
</dbReference>
<dbReference type="InterPro" id="IPR036236">
    <property type="entry name" value="Znf_C2H2_sf"/>
</dbReference>
<evidence type="ECO:0000256" key="1">
    <source>
        <dbReference type="ARBA" id="ARBA00004123"/>
    </source>
</evidence>
<dbReference type="InterPro" id="IPR012337">
    <property type="entry name" value="RNaseH-like_sf"/>
</dbReference>
<dbReference type="SUPFAM" id="SSF57667">
    <property type="entry name" value="beta-beta-alpha zinc fingers"/>
    <property type="match status" value="1"/>
</dbReference>
<protein>
    <submittedName>
        <fullName evidence="13">AC transposase</fullName>
    </submittedName>
</protein>
<dbReference type="InterPro" id="IPR025525">
    <property type="entry name" value="hAT-like_transposase_RNase-H"/>
</dbReference>
<dbReference type="InterPro" id="IPR008906">
    <property type="entry name" value="HATC_C_dom"/>
</dbReference>
<keyword evidence="4 10" id="KW-0863">Zinc-finger</keyword>
<feature type="region of interest" description="Disordered" evidence="11">
    <location>
        <begin position="60"/>
        <end position="81"/>
    </location>
</feature>
<evidence type="ECO:0000256" key="6">
    <source>
        <dbReference type="ARBA" id="ARBA00023015"/>
    </source>
</evidence>
<dbReference type="PANTHER" id="PTHR46481">
    <property type="entry name" value="ZINC FINGER BED DOMAIN-CONTAINING PROTEIN 4"/>
    <property type="match status" value="1"/>
</dbReference>
<proteinExistence type="predicted"/>
<keyword evidence="8" id="KW-0804">Transcription</keyword>
<evidence type="ECO:0000259" key="12">
    <source>
        <dbReference type="PROSITE" id="PS50808"/>
    </source>
</evidence>
<gene>
    <name evidence="13" type="ORF">KK1_047959</name>
</gene>
<reference evidence="13" key="1">
    <citation type="journal article" date="2012" name="Nat. Biotechnol.">
        <title>Draft genome sequence of pigeonpea (Cajanus cajan), an orphan legume crop of resource-poor farmers.</title>
        <authorList>
            <person name="Varshney R.K."/>
            <person name="Chen W."/>
            <person name="Li Y."/>
            <person name="Bharti A.K."/>
            <person name="Saxena R.K."/>
            <person name="Schlueter J.A."/>
            <person name="Donoghue M.T."/>
            <person name="Azam S."/>
            <person name="Fan G."/>
            <person name="Whaley A.M."/>
            <person name="Farmer A.D."/>
            <person name="Sheridan J."/>
            <person name="Iwata A."/>
            <person name="Tuteja R."/>
            <person name="Penmetsa R.V."/>
            <person name="Wu W."/>
            <person name="Upadhyaya H.D."/>
            <person name="Yang S.P."/>
            <person name="Shah T."/>
            <person name="Saxena K.B."/>
            <person name="Michael T."/>
            <person name="McCombie W.R."/>
            <person name="Yang B."/>
            <person name="Zhang G."/>
            <person name="Yang H."/>
            <person name="Wang J."/>
            <person name="Spillane C."/>
            <person name="Cook D.R."/>
            <person name="May G.D."/>
            <person name="Xu X."/>
            <person name="Jackson S.A."/>
        </authorList>
    </citation>
    <scope>NUCLEOTIDE SEQUENCE [LARGE SCALE GENOMIC DNA]</scope>
</reference>